<organism evidence="7 8">
    <name type="scientific">Anaerococcus tetradius</name>
    <dbReference type="NCBI Taxonomy" id="33036"/>
    <lineage>
        <taxon>Bacteria</taxon>
        <taxon>Bacillati</taxon>
        <taxon>Bacillota</taxon>
        <taxon>Tissierellia</taxon>
        <taxon>Tissierellales</taxon>
        <taxon>Peptoniphilaceae</taxon>
        <taxon>Anaerococcus</taxon>
    </lineage>
</organism>
<dbReference type="GO" id="GO:0003924">
    <property type="term" value="F:GTPase activity"/>
    <property type="evidence" value="ECO:0007669"/>
    <property type="project" value="TreeGrafter"/>
</dbReference>
<dbReference type="InterPro" id="IPR016478">
    <property type="entry name" value="GTPase_MTG1"/>
</dbReference>
<reference evidence="8" key="1">
    <citation type="submission" date="2016-01" db="EMBL/GenBank/DDBJ databases">
        <authorList>
            <person name="Mitreva M."/>
            <person name="Pepin K.H."/>
            <person name="Mihindukulasuriya K.A."/>
            <person name="Fulton R."/>
            <person name="Fronick C."/>
            <person name="O'Laughlin M."/>
            <person name="Miner T."/>
            <person name="Herter B."/>
            <person name="Rosa B.A."/>
            <person name="Cordes M."/>
            <person name="Tomlinson C."/>
            <person name="Wollam A."/>
            <person name="Palsikar V.B."/>
            <person name="Mardis E.R."/>
            <person name="Wilson R.K."/>
        </authorList>
    </citation>
    <scope>NUCLEOTIDE SEQUENCE [LARGE SCALE GENOMIC DNA]</scope>
    <source>
        <strain evidence="8">MJR8151</strain>
    </source>
</reference>
<evidence type="ECO:0000313" key="8">
    <source>
        <dbReference type="Proteomes" id="UP000070383"/>
    </source>
</evidence>
<feature type="binding site" evidence="5">
    <location>
        <position position="176"/>
    </location>
    <ligand>
        <name>GTP</name>
        <dbReference type="ChEBI" id="CHEBI:37565"/>
    </ligand>
</feature>
<dbReference type="GO" id="GO:0006412">
    <property type="term" value="P:translation"/>
    <property type="evidence" value="ECO:0007669"/>
    <property type="project" value="TreeGrafter"/>
</dbReference>
<dbReference type="PROSITE" id="PS51721">
    <property type="entry name" value="G_CP"/>
    <property type="match status" value="1"/>
</dbReference>
<proteinExistence type="inferred from homology"/>
<evidence type="ECO:0000256" key="5">
    <source>
        <dbReference type="PIRSR" id="PIRSR006230-1"/>
    </source>
</evidence>
<dbReference type="PIRSF" id="PIRSF006230">
    <property type="entry name" value="MG442"/>
    <property type="match status" value="1"/>
</dbReference>
<dbReference type="PANTHER" id="PTHR45782">
    <property type="entry name" value="MITOCHONDRIAL RIBOSOME-ASSOCIATED GTPASE 1"/>
    <property type="match status" value="1"/>
</dbReference>
<dbReference type="PANTHER" id="PTHR45782:SF4">
    <property type="entry name" value="MITOCHONDRIAL RIBOSOME-ASSOCIATED GTPASE 1"/>
    <property type="match status" value="1"/>
</dbReference>
<dbReference type="FunFam" id="3.40.50.300:FF:000590">
    <property type="entry name" value="Ribosome biogenesis GTPase A"/>
    <property type="match status" value="1"/>
</dbReference>
<evidence type="ECO:0000259" key="6">
    <source>
        <dbReference type="PROSITE" id="PS51721"/>
    </source>
</evidence>
<dbReference type="InterPro" id="IPR006073">
    <property type="entry name" value="GTP-bd"/>
</dbReference>
<dbReference type="InterPro" id="IPR030378">
    <property type="entry name" value="G_CP_dom"/>
</dbReference>
<dbReference type="CDD" id="cd01856">
    <property type="entry name" value="YlqF"/>
    <property type="match status" value="1"/>
</dbReference>
<dbReference type="Proteomes" id="UP000070383">
    <property type="component" value="Unassembled WGS sequence"/>
</dbReference>
<evidence type="ECO:0000256" key="3">
    <source>
        <dbReference type="ARBA" id="ARBA00023134"/>
    </source>
</evidence>
<keyword evidence="3 4" id="KW-0342">GTP-binding</keyword>
<name>A0A133KHF9_9FIRM</name>
<dbReference type="AlphaFoldDB" id="A0A133KHF9"/>
<dbReference type="SUPFAM" id="SSF52540">
    <property type="entry name" value="P-loop containing nucleoside triphosphate hydrolases"/>
    <property type="match status" value="1"/>
</dbReference>
<feature type="domain" description="CP-type G" evidence="6">
    <location>
        <begin position="13"/>
        <end position="180"/>
    </location>
</feature>
<accession>A0A133KHF9</accession>
<evidence type="ECO:0000256" key="4">
    <source>
        <dbReference type="PIRNR" id="PIRNR006230"/>
    </source>
</evidence>
<dbReference type="InterPro" id="IPR019991">
    <property type="entry name" value="GTP-bd_ribosome_bgen"/>
</dbReference>
<dbReference type="Gene3D" id="3.40.50.300">
    <property type="entry name" value="P-loop containing nucleotide triphosphate hydrolases"/>
    <property type="match status" value="1"/>
</dbReference>
<keyword evidence="4" id="KW-0963">Cytoplasm</keyword>
<feature type="binding site" evidence="5">
    <location>
        <begin position="132"/>
        <end position="137"/>
    </location>
    <ligand>
        <name>GTP</name>
        <dbReference type="ChEBI" id="CHEBI:37565"/>
    </ligand>
</feature>
<dbReference type="InterPro" id="IPR027417">
    <property type="entry name" value="P-loop_NTPase"/>
</dbReference>
<evidence type="ECO:0000256" key="1">
    <source>
        <dbReference type="ARBA" id="ARBA00014898"/>
    </source>
</evidence>
<keyword evidence="2 4" id="KW-0547">Nucleotide-binding</keyword>
<dbReference type="Gene3D" id="1.10.1580.10">
    <property type="match status" value="1"/>
</dbReference>
<dbReference type="NCBIfam" id="TIGR03596">
    <property type="entry name" value="GTPase_YlqF"/>
    <property type="match status" value="1"/>
</dbReference>
<protein>
    <recommendedName>
        <fullName evidence="1 4">Ribosome biogenesis GTPase A</fullName>
    </recommendedName>
</protein>
<comment type="caution">
    <text evidence="7">The sequence shown here is derived from an EMBL/GenBank/DDBJ whole genome shotgun (WGS) entry which is preliminary data.</text>
</comment>
<comment type="function">
    <text evidence="4">Required for a late step of 50S ribosomal subunit assembly. Has GTPase activity.</text>
</comment>
<dbReference type="STRING" id="33036.HMPREF3200_00394"/>
<dbReference type="Pfam" id="PF01926">
    <property type="entry name" value="MMR_HSR1"/>
    <property type="match status" value="1"/>
</dbReference>
<gene>
    <name evidence="7" type="ORF">HMPREF3200_00394</name>
</gene>
<dbReference type="EMBL" id="LRPM01000009">
    <property type="protein sequence ID" value="KWZ79002.1"/>
    <property type="molecule type" value="Genomic_DNA"/>
</dbReference>
<dbReference type="GO" id="GO:0005525">
    <property type="term" value="F:GTP binding"/>
    <property type="evidence" value="ECO:0007669"/>
    <property type="project" value="UniProtKB-KW"/>
</dbReference>
<dbReference type="InterPro" id="IPR023179">
    <property type="entry name" value="GTP-bd_ortho_bundle_sf"/>
</dbReference>
<evidence type="ECO:0000313" key="7">
    <source>
        <dbReference type="EMBL" id="KWZ79002.1"/>
    </source>
</evidence>
<comment type="subcellular location">
    <subcellularLocation>
        <location evidence="4">Cytoplasm</location>
    </subcellularLocation>
</comment>
<evidence type="ECO:0000256" key="2">
    <source>
        <dbReference type="ARBA" id="ARBA00022741"/>
    </source>
</evidence>
<dbReference type="GO" id="GO:0005737">
    <property type="term" value="C:cytoplasm"/>
    <property type="evidence" value="ECO:0007669"/>
    <property type="project" value="UniProtKB-SubCell"/>
</dbReference>
<feature type="binding site" evidence="5">
    <location>
        <begin position="60"/>
        <end position="63"/>
    </location>
    <ligand>
        <name>GTP</name>
        <dbReference type="ChEBI" id="CHEBI:37565"/>
    </ligand>
</feature>
<comment type="similarity">
    <text evidence="4">Belongs to the TRAFAC class YlqF/YawG GTPase family. MTG1 subfamily.</text>
</comment>
<feature type="binding site" evidence="5">
    <location>
        <begin position="88"/>
        <end position="89"/>
    </location>
    <ligand>
        <name>GTP</name>
        <dbReference type="ChEBI" id="CHEBI:37565"/>
    </ligand>
</feature>
<keyword evidence="8" id="KW-1185">Reference proteome</keyword>
<dbReference type="PATRIC" id="fig|33036.3.peg.394"/>
<sequence>MTMNINWFPGHMKKTKEIIIDNLKLVDVVLEIIDSRIPISSRNPMIDEIIADKPRIIIMNKSDLSDPEVNKKWIAKFKEEGIPAILMNSKENVPVDRIYKEAKILLKDKFKKNEEKNIDNPLIRMMIVGVPNSGKSTFINKLSKKKGAKVGNRPGITQSKQWIKAGSNIQLLDTPGILWPKFEEKIGLHLSFTNAIRDEVLNIEDLTLKFLEEMKEIKPEALVDRYGIELEVPALEIYEAIAKKRGAIIAGGDFDYTRTANIILNDFRSGKLGKISLERP</sequence>